<accession>A0A6B3RZC5</accession>
<dbReference type="Proteomes" id="UP000481421">
    <property type="component" value="Unassembled WGS sequence"/>
</dbReference>
<keyword evidence="1" id="KW-0175">Coiled coil</keyword>
<feature type="coiled-coil region" evidence="1">
    <location>
        <begin position="36"/>
        <end position="63"/>
    </location>
</feature>
<comment type="caution">
    <text evidence="2">The sequence shown here is derived from an EMBL/GenBank/DDBJ whole genome shotgun (WGS) entry which is preliminary data.</text>
</comment>
<evidence type="ECO:0000256" key="1">
    <source>
        <dbReference type="SAM" id="Coils"/>
    </source>
</evidence>
<sequence length="84" mass="9423">MSNTPHDLAEEFPGQAEKIHEMKLADAHFAKLLAQYTEVNRAVHRAEARIDALSEEAEAALRRHRLRLKDHIAHNLAHGAASHS</sequence>
<reference evidence="2 3" key="1">
    <citation type="submission" date="2020-02" db="EMBL/GenBank/DDBJ databases">
        <title>Rhodobacter algicola sp. nov., isolated from microalga culture.</title>
        <authorList>
            <person name="Park C.-Y."/>
        </authorList>
    </citation>
    <scope>NUCLEOTIDE SEQUENCE [LARGE SCALE GENOMIC DNA]</scope>
    <source>
        <strain evidence="2 3">ETT8</strain>
    </source>
</reference>
<dbReference type="Gene3D" id="6.10.280.50">
    <property type="match status" value="1"/>
</dbReference>
<name>A0A6B3RZC5_9RHOB</name>
<organism evidence="2 3">
    <name type="scientific">Pseudotabrizicola algicola</name>
    <dbReference type="NCBI Taxonomy" id="2709381"/>
    <lineage>
        <taxon>Bacteria</taxon>
        <taxon>Pseudomonadati</taxon>
        <taxon>Pseudomonadota</taxon>
        <taxon>Alphaproteobacteria</taxon>
        <taxon>Rhodobacterales</taxon>
        <taxon>Paracoccaceae</taxon>
        <taxon>Pseudotabrizicola</taxon>
    </lineage>
</organism>
<dbReference type="InterPro" id="IPR007420">
    <property type="entry name" value="DUF465"/>
</dbReference>
<gene>
    <name evidence="2" type="ORF">G3572_20115</name>
</gene>
<dbReference type="EMBL" id="JAAIKE010000012">
    <property type="protein sequence ID" value="NEX48509.1"/>
    <property type="molecule type" value="Genomic_DNA"/>
</dbReference>
<dbReference type="RefSeq" id="WP_164615222.1">
    <property type="nucleotide sequence ID" value="NZ_JAAIKE010000012.1"/>
</dbReference>
<keyword evidence="3" id="KW-1185">Reference proteome</keyword>
<evidence type="ECO:0000313" key="2">
    <source>
        <dbReference type="EMBL" id="NEX48509.1"/>
    </source>
</evidence>
<protein>
    <submittedName>
        <fullName evidence="2">DUF465 domain-containing protein</fullName>
    </submittedName>
</protein>
<dbReference type="InterPro" id="IPR038444">
    <property type="entry name" value="DUF465_sf"/>
</dbReference>
<dbReference type="Pfam" id="PF04325">
    <property type="entry name" value="DUF465"/>
    <property type="match status" value="1"/>
</dbReference>
<evidence type="ECO:0000313" key="3">
    <source>
        <dbReference type="Proteomes" id="UP000481421"/>
    </source>
</evidence>
<proteinExistence type="predicted"/>
<dbReference type="AlphaFoldDB" id="A0A6B3RZC5"/>